<dbReference type="Pfam" id="PF14681">
    <property type="entry name" value="UPRTase"/>
    <property type="match status" value="1"/>
</dbReference>
<name>A0ABV9K888_9PORP</name>
<dbReference type="InterPro" id="IPR000836">
    <property type="entry name" value="PRTase_dom"/>
</dbReference>
<organism evidence="4 5">
    <name type="scientific">Falsiporphyromonas endometrii</name>
    <dbReference type="NCBI Taxonomy" id="1387297"/>
    <lineage>
        <taxon>Bacteria</taxon>
        <taxon>Pseudomonadati</taxon>
        <taxon>Bacteroidota</taxon>
        <taxon>Bacteroidia</taxon>
        <taxon>Bacteroidales</taxon>
        <taxon>Porphyromonadaceae</taxon>
        <taxon>Falsiporphyromonas</taxon>
    </lineage>
</organism>
<dbReference type="InterPro" id="IPR029057">
    <property type="entry name" value="PRTase-like"/>
</dbReference>
<evidence type="ECO:0000259" key="3">
    <source>
        <dbReference type="Pfam" id="PF14681"/>
    </source>
</evidence>
<dbReference type="Gene3D" id="3.40.50.2020">
    <property type="match status" value="1"/>
</dbReference>
<proteinExistence type="predicted"/>
<dbReference type="SUPFAM" id="SSF53271">
    <property type="entry name" value="PRTase-like"/>
    <property type="match status" value="1"/>
</dbReference>
<dbReference type="PANTHER" id="PTHR43363:SF1">
    <property type="entry name" value="HYPOXANTHINE-GUANINE PHOSPHORIBOSYLTRANSFERASE"/>
    <property type="match status" value="1"/>
</dbReference>
<keyword evidence="2 4" id="KW-0808">Transferase</keyword>
<accession>A0ABV9K888</accession>
<dbReference type="NCBIfam" id="NF001097">
    <property type="entry name" value="PRK00129.1"/>
    <property type="match status" value="1"/>
</dbReference>
<dbReference type="Proteomes" id="UP001596020">
    <property type="component" value="Unassembled WGS sequence"/>
</dbReference>
<sequence>MKTYYLDQKPSLINKYLLEMRDVNIQNDRLRFRENIVRTGELVAYEISKVLKYKEIETQTPLGIALCRKPADTIVLSTILRAGLPFHQGFLNMFDDAENAFVSAYREYDDDSHTDFHVYTEYIASPCLDDKVLIIADPMLATGKSMEVGYRALLKKGTPKEVHIASVIASTEAIEYLDQCMPDNVTLWVASVDQKLNEHSYIVPGLGDAGDLAFGEKL</sequence>
<comment type="caution">
    <text evidence="4">The sequence shown here is derived from an EMBL/GenBank/DDBJ whole genome shotgun (WGS) entry which is preliminary data.</text>
</comment>
<evidence type="ECO:0000313" key="5">
    <source>
        <dbReference type="Proteomes" id="UP001596020"/>
    </source>
</evidence>
<keyword evidence="1 4" id="KW-0328">Glycosyltransferase</keyword>
<dbReference type="EMBL" id="JBHSGO010000199">
    <property type="protein sequence ID" value="MFC4666417.1"/>
    <property type="molecule type" value="Genomic_DNA"/>
</dbReference>
<evidence type="ECO:0000256" key="1">
    <source>
        <dbReference type="ARBA" id="ARBA00022676"/>
    </source>
</evidence>
<dbReference type="GO" id="GO:0004845">
    <property type="term" value="F:uracil phosphoribosyltransferase activity"/>
    <property type="evidence" value="ECO:0007669"/>
    <property type="project" value="UniProtKB-EC"/>
</dbReference>
<gene>
    <name evidence="4" type="primary">upp</name>
    <name evidence="4" type="ORF">ACFO3G_07385</name>
</gene>
<evidence type="ECO:0000256" key="2">
    <source>
        <dbReference type="ARBA" id="ARBA00022679"/>
    </source>
</evidence>
<feature type="domain" description="Phosphoribosyltransferase" evidence="3">
    <location>
        <begin position="12"/>
        <end position="215"/>
    </location>
</feature>
<dbReference type="CDD" id="cd06223">
    <property type="entry name" value="PRTases_typeI"/>
    <property type="match status" value="1"/>
</dbReference>
<protein>
    <submittedName>
        <fullName evidence="4">Uracil phosphoribosyltransferase</fullName>
        <ecNumber evidence="4">2.4.2.9</ecNumber>
    </submittedName>
</protein>
<keyword evidence="5" id="KW-1185">Reference proteome</keyword>
<dbReference type="PANTHER" id="PTHR43363">
    <property type="entry name" value="HYPOXANTHINE PHOSPHORIBOSYLTRANSFERASE"/>
    <property type="match status" value="1"/>
</dbReference>
<evidence type="ECO:0000313" key="4">
    <source>
        <dbReference type="EMBL" id="MFC4666417.1"/>
    </source>
</evidence>
<dbReference type="EC" id="2.4.2.9" evidence="4"/>
<reference evidence="5" key="1">
    <citation type="journal article" date="2019" name="Int. J. Syst. Evol. Microbiol.">
        <title>The Global Catalogue of Microorganisms (GCM) 10K type strain sequencing project: providing services to taxonomists for standard genome sequencing and annotation.</title>
        <authorList>
            <consortium name="The Broad Institute Genomics Platform"/>
            <consortium name="The Broad Institute Genome Sequencing Center for Infectious Disease"/>
            <person name="Wu L."/>
            <person name="Ma J."/>
        </authorList>
    </citation>
    <scope>NUCLEOTIDE SEQUENCE [LARGE SCALE GENOMIC DNA]</scope>
    <source>
        <strain evidence="5">CGMCC 4.7357</strain>
    </source>
</reference>
<dbReference type="RefSeq" id="WP_380079464.1">
    <property type="nucleotide sequence ID" value="NZ_JBHSGO010000199.1"/>
</dbReference>